<reference evidence="2" key="1">
    <citation type="submission" date="2019-01" db="EMBL/GenBank/DDBJ databases">
        <title>Draft genome sequences of three monokaryotic isolates of the white-rot basidiomycete fungus Dichomitus squalens.</title>
        <authorList>
            <consortium name="DOE Joint Genome Institute"/>
            <person name="Lopez S.C."/>
            <person name="Andreopoulos B."/>
            <person name="Pangilinan J."/>
            <person name="Lipzen A."/>
            <person name="Riley R."/>
            <person name="Ahrendt S."/>
            <person name="Ng V."/>
            <person name="Barry K."/>
            <person name="Daum C."/>
            <person name="Grigoriev I.V."/>
            <person name="Hilden K.S."/>
            <person name="Makela M.R."/>
            <person name="de Vries R.P."/>
        </authorList>
    </citation>
    <scope>NUCLEOTIDE SEQUENCE [LARGE SCALE GENOMIC DNA]</scope>
    <source>
        <strain evidence="2">OM18370.1</strain>
    </source>
</reference>
<sequence>MADSKPIVLRAVLDSGAPHGLTVYTTVVVVHGLMWQGANFKKLLPLATQQRTRFIAVNRRDYPGSTPYTPDERAQFERLAASSPNDAGAQAEAVEVMRDRARELYDYLVDLIQSEDIPLSRTEGEDARGGIILVGWSFGSVWATAFLAHAPSFHSDIHLSKWVRRVVFYDSSAGFLGQAVPPGMYLPFVDQSMPPAERTHAFHMWATKYFGHGEPIAIETLETRDGLEQPGSTLKRISEKEFAESTCDDPGRLPHGSDALILRLCTVHGLFTQLKDGSLYLRPGKADEPMNDWQDVDVRILWCDHSIWTMPWGARNVAEELNAAKAAGKATQKISSIRLRGANHFAHWDFPEKTLRAFLGDEEEL</sequence>
<dbReference type="Gene3D" id="3.40.50.1820">
    <property type="entry name" value="alpha/beta hydrolase"/>
    <property type="match status" value="1"/>
</dbReference>
<dbReference type="GO" id="GO:0016787">
    <property type="term" value="F:hydrolase activity"/>
    <property type="evidence" value="ECO:0007669"/>
    <property type="project" value="UniProtKB-KW"/>
</dbReference>
<dbReference type="OrthoDB" id="5311491at2759"/>
<keyword evidence="2" id="KW-0378">Hydrolase</keyword>
<proteinExistence type="predicted"/>
<organism evidence="2">
    <name type="scientific">Dichomitus squalens</name>
    <dbReference type="NCBI Taxonomy" id="114155"/>
    <lineage>
        <taxon>Eukaryota</taxon>
        <taxon>Fungi</taxon>
        <taxon>Dikarya</taxon>
        <taxon>Basidiomycota</taxon>
        <taxon>Agaricomycotina</taxon>
        <taxon>Agaricomycetes</taxon>
        <taxon>Polyporales</taxon>
        <taxon>Polyporaceae</taxon>
        <taxon>Dichomitus</taxon>
    </lineage>
</organism>
<name>A0A4V2K0K4_9APHY</name>
<dbReference type="Pfam" id="PF12697">
    <property type="entry name" value="Abhydrolase_6"/>
    <property type="match status" value="1"/>
</dbReference>
<dbReference type="AlphaFoldDB" id="A0A4V2K0K4"/>
<dbReference type="EMBL" id="ML143414">
    <property type="protein sequence ID" value="TBU29253.1"/>
    <property type="molecule type" value="Genomic_DNA"/>
</dbReference>
<dbReference type="SUPFAM" id="SSF53474">
    <property type="entry name" value="alpha/beta-Hydrolases"/>
    <property type="match status" value="1"/>
</dbReference>
<feature type="domain" description="AB hydrolase-1" evidence="1">
    <location>
        <begin position="27"/>
        <end position="356"/>
    </location>
</feature>
<gene>
    <name evidence="2" type="ORF">BD311DRAFT_693135</name>
</gene>
<accession>A0A4V2K0K4</accession>
<dbReference type="InterPro" id="IPR029058">
    <property type="entry name" value="AB_hydrolase_fold"/>
</dbReference>
<dbReference type="Proteomes" id="UP000292957">
    <property type="component" value="Unassembled WGS sequence"/>
</dbReference>
<dbReference type="InterPro" id="IPR000073">
    <property type="entry name" value="AB_hydrolase_1"/>
</dbReference>
<evidence type="ECO:0000259" key="1">
    <source>
        <dbReference type="Pfam" id="PF12697"/>
    </source>
</evidence>
<protein>
    <submittedName>
        <fullName evidence="2">Alpha/Beta hydrolase protein</fullName>
    </submittedName>
</protein>
<evidence type="ECO:0000313" key="2">
    <source>
        <dbReference type="EMBL" id="TBU29253.1"/>
    </source>
</evidence>